<accession>A0ABW0N842</accession>
<evidence type="ECO:0000259" key="1">
    <source>
        <dbReference type="PROSITE" id="PS51729"/>
    </source>
</evidence>
<protein>
    <submittedName>
        <fullName evidence="2">GNAT family N-acetyltransferase</fullName>
        <ecNumber evidence="2">2.3.1.-</ecNumber>
    </submittedName>
</protein>
<name>A0ABW0N842_9BURK</name>
<dbReference type="PROSITE" id="PS51729">
    <property type="entry name" value="GNAT_YJDJ"/>
    <property type="match status" value="1"/>
</dbReference>
<dbReference type="EC" id="2.3.1.-" evidence="2"/>
<dbReference type="Pfam" id="PF14542">
    <property type="entry name" value="Acetyltransf_CG"/>
    <property type="match status" value="1"/>
</dbReference>
<dbReference type="CDD" id="cd04301">
    <property type="entry name" value="NAT_SF"/>
    <property type="match status" value="1"/>
</dbReference>
<dbReference type="Proteomes" id="UP001596037">
    <property type="component" value="Unassembled WGS sequence"/>
</dbReference>
<keyword evidence="2" id="KW-0012">Acyltransferase</keyword>
<dbReference type="PANTHER" id="PTHR31435">
    <property type="entry name" value="PROTEIN NATD1"/>
    <property type="match status" value="1"/>
</dbReference>
<dbReference type="InterPro" id="IPR031165">
    <property type="entry name" value="GNAT_YJDJ"/>
</dbReference>
<proteinExistence type="predicted"/>
<evidence type="ECO:0000313" key="2">
    <source>
        <dbReference type="EMBL" id="MFC5496835.1"/>
    </source>
</evidence>
<reference evidence="3" key="1">
    <citation type="journal article" date="2019" name="Int. J. Syst. Evol. Microbiol.">
        <title>The Global Catalogue of Microorganisms (GCM) 10K type strain sequencing project: providing services to taxonomists for standard genome sequencing and annotation.</title>
        <authorList>
            <consortium name="The Broad Institute Genomics Platform"/>
            <consortium name="The Broad Institute Genome Sequencing Center for Infectious Disease"/>
            <person name="Wu L."/>
            <person name="Ma J."/>
        </authorList>
    </citation>
    <scope>NUCLEOTIDE SEQUENCE [LARGE SCALE GENOMIC DNA]</scope>
    <source>
        <strain evidence="3">CCUG 57401</strain>
    </source>
</reference>
<dbReference type="SUPFAM" id="SSF55729">
    <property type="entry name" value="Acyl-CoA N-acyltransferases (Nat)"/>
    <property type="match status" value="1"/>
</dbReference>
<dbReference type="EMBL" id="JBHSMF010000003">
    <property type="protein sequence ID" value="MFC5496835.1"/>
    <property type="molecule type" value="Genomic_DNA"/>
</dbReference>
<sequence>MDDYTFSDNKAGQRYELMQDGALAAHADYQLEDGAVVLTHTNVLPGNEGKGVGSRLARLVLQDLRQRGVKIVPQCEFMAGYIAKHPAA</sequence>
<dbReference type="Gene3D" id="3.40.630.30">
    <property type="match status" value="1"/>
</dbReference>
<dbReference type="PANTHER" id="PTHR31435:SF10">
    <property type="entry name" value="BSR4717 PROTEIN"/>
    <property type="match status" value="1"/>
</dbReference>
<dbReference type="RefSeq" id="WP_376848868.1">
    <property type="nucleotide sequence ID" value="NZ_JBHSMF010000003.1"/>
</dbReference>
<gene>
    <name evidence="2" type="ORF">ACFPOE_04750</name>
</gene>
<dbReference type="InterPro" id="IPR045057">
    <property type="entry name" value="Gcn5-rel_NAT"/>
</dbReference>
<evidence type="ECO:0000313" key="3">
    <source>
        <dbReference type="Proteomes" id="UP001596037"/>
    </source>
</evidence>
<keyword evidence="2" id="KW-0808">Transferase</keyword>
<dbReference type="GO" id="GO:0016746">
    <property type="term" value="F:acyltransferase activity"/>
    <property type="evidence" value="ECO:0007669"/>
    <property type="project" value="UniProtKB-KW"/>
</dbReference>
<comment type="caution">
    <text evidence="2">The sequence shown here is derived from an EMBL/GenBank/DDBJ whole genome shotgun (WGS) entry which is preliminary data.</text>
</comment>
<keyword evidence="3" id="KW-1185">Reference proteome</keyword>
<feature type="domain" description="N-acetyltransferase" evidence="1">
    <location>
        <begin position="7"/>
        <end position="88"/>
    </location>
</feature>
<dbReference type="InterPro" id="IPR016181">
    <property type="entry name" value="Acyl_CoA_acyltransferase"/>
</dbReference>
<organism evidence="2 3">
    <name type="scientific">Caenimonas terrae</name>
    <dbReference type="NCBI Taxonomy" id="696074"/>
    <lineage>
        <taxon>Bacteria</taxon>
        <taxon>Pseudomonadati</taxon>
        <taxon>Pseudomonadota</taxon>
        <taxon>Betaproteobacteria</taxon>
        <taxon>Burkholderiales</taxon>
        <taxon>Comamonadaceae</taxon>
        <taxon>Caenimonas</taxon>
    </lineage>
</organism>